<evidence type="ECO:0000313" key="2">
    <source>
        <dbReference type="Proteomes" id="UP001623591"/>
    </source>
</evidence>
<dbReference type="Proteomes" id="UP001623591">
    <property type="component" value="Unassembled WGS sequence"/>
</dbReference>
<dbReference type="RefSeq" id="WP_406770629.1">
    <property type="nucleotide sequence ID" value="NZ_JBJHZZ010000013.1"/>
</dbReference>
<dbReference type="EMBL" id="JBJHZZ010000013">
    <property type="protein sequence ID" value="MFL0248201.1"/>
    <property type="molecule type" value="Genomic_DNA"/>
</dbReference>
<comment type="caution">
    <text evidence="1">The sequence shown here is derived from an EMBL/GenBank/DDBJ whole genome shotgun (WGS) entry which is preliminary data.</text>
</comment>
<reference evidence="1 2" key="1">
    <citation type="submission" date="2024-11" db="EMBL/GenBank/DDBJ databases">
        <authorList>
            <person name="Heng Y.C."/>
            <person name="Lim A.C.H."/>
            <person name="Lee J.K.Y."/>
            <person name="Kittelmann S."/>
        </authorList>
    </citation>
    <scope>NUCLEOTIDE SEQUENCE [LARGE SCALE GENOMIC DNA]</scope>
    <source>
        <strain evidence="1 2">WILCCON 0185</strain>
    </source>
</reference>
<keyword evidence="2" id="KW-1185">Reference proteome</keyword>
<sequence>MEIIKKLKKYFITSKSWVIDLQDCTIIPSGKTIVDTIQNWAINNKKEISFLSTMNPVTFILNGTKYVANITRERGAYTLHITNCE</sequence>
<organism evidence="1 2">
    <name type="scientific">Candidatus Clostridium stratigraminis</name>
    <dbReference type="NCBI Taxonomy" id="3381661"/>
    <lineage>
        <taxon>Bacteria</taxon>
        <taxon>Bacillati</taxon>
        <taxon>Bacillota</taxon>
        <taxon>Clostridia</taxon>
        <taxon>Eubacteriales</taxon>
        <taxon>Clostridiaceae</taxon>
        <taxon>Clostridium</taxon>
    </lineage>
</organism>
<gene>
    <name evidence="1" type="ORF">ACJDUG_14665</name>
</gene>
<protein>
    <submittedName>
        <fullName evidence="1">DUF4318 domain-containing protein</fullName>
    </submittedName>
</protein>
<accession>A0ABW8T7W7</accession>
<evidence type="ECO:0000313" key="1">
    <source>
        <dbReference type="EMBL" id="MFL0248201.1"/>
    </source>
</evidence>
<proteinExistence type="predicted"/>
<name>A0ABW8T7W7_9CLOT</name>